<feature type="chain" id="PRO_5032869642" evidence="1">
    <location>
        <begin position="21"/>
        <end position="62"/>
    </location>
</feature>
<accession>A0A813G237</accession>
<feature type="non-terminal residue" evidence="2">
    <location>
        <position position="62"/>
    </location>
</feature>
<comment type="caution">
    <text evidence="2">The sequence shown here is derived from an EMBL/GenBank/DDBJ whole genome shotgun (WGS) entry which is preliminary data.</text>
</comment>
<gene>
    <name evidence="2" type="ORF">PGLA1383_LOCUS36042</name>
</gene>
<proteinExistence type="predicted"/>
<feature type="signal peptide" evidence="1">
    <location>
        <begin position="1"/>
        <end position="20"/>
    </location>
</feature>
<sequence>VATKFVALIVLGALTTRVSASGSTSRKKLCLLQLEIRFREVAHVAPGTQSSSKAGALQSHSE</sequence>
<keyword evidence="1" id="KW-0732">Signal</keyword>
<protein>
    <submittedName>
        <fullName evidence="2">Uncharacterized protein</fullName>
    </submittedName>
</protein>
<feature type="non-terminal residue" evidence="2">
    <location>
        <position position="1"/>
    </location>
</feature>
<evidence type="ECO:0000313" key="3">
    <source>
        <dbReference type="Proteomes" id="UP000654075"/>
    </source>
</evidence>
<evidence type="ECO:0000256" key="1">
    <source>
        <dbReference type="SAM" id="SignalP"/>
    </source>
</evidence>
<evidence type="ECO:0000313" key="2">
    <source>
        <dbReference type="EMBL" id="CAE8618422.1"/>
    </source>
</evidence>
<keyword evidence="3" id="KW-1185">Reference proteome</keyword>
<dbReference type="Proteomes" id="UP000654075">
    <property type="component" value="Unassembled WGS sequence"/>
</dbReference>
<organism evidence="2 3">
    <name type="scientific">Polarella glacialis</name>
    <name type="common">Dinoflagellate</name>
    <dbReference type="NCBI Taxonomy" id="89957"/>
    <lineage>
        <taxon>Eukaryota</taxon>
        <taxon>Sar</taxon>
        <taxon>Alveolata</taxon>
        <taxon>Dinophyceae</taxon>
        <taxon>Suessiales</taxon>
        <taxon>Suessiaceae</taxon>
        <taxon>Polarella</taxon>
    </lineage>
</organism>
<reference evidence="2" key="1">
    <citation type="submission" date="2021-02" db="EMBL/GenBank/DDBJ databases">
        <authorList>
            <person name="Dougan E. K."/>
            <person name="Rhodes N."/>
            <person name="Thang M."/>
            <person name="Chan C."/>
        </authorList>
    </citation>
    <scope>NUCLEOTIDE SEQUENCE</scope>
</reference>
<name>A0A813G237_POLGL</name>
<dbReference type="EMBL" id="CAJNNV010026527">
    <property type="protein sequence ID" value="CAE8618422.1"/>
    <property type="molecule type" value="Genomic_DNA"/>
</dbReference>
<dbReference type="AlphaFoldDB" id="A0A813G237"/>